<dbReference type="InterPro" id="IPR036291">
    <property type="entry name" value="NAD(P)-bd_dom_sf"/>
</dbReference>
<dbReference type="GO" id="GO:0031177">
    <property type="term" value="F:phosphopantetheine binding"/>
    <property type="evidence" value="ECO:0007669"/>
    <property type="project" value="InterPro"/>
</dbReference>
<gene>
    <name evidence="5" type="ORF">EWM64_g7463</name>
</gene>
<keyword evidence="3" id="KW-0472">Membrane</keyword>
<dbReference type="InterPro" id="IPR000873">
    <property type="entry name" value="AMP-dep_synth/lig_dom"/>
</dbReference>
<keyword evidence="6" id="KW-1185">Reference proteome</keyword>
<dbReference type="PANTHER" id="PTHR43439:SF2">
    <property type="entry name" value="ENZYME, PUTATIVE (JCVI)-RELATED"/>
    <property type="match status" value="1"/>
</dbReference>
<keyword evidence="3" id="KW-0812">Transmembrane</keyword>
<evidence type="ECO:0000256" key="1">
    <source>
        <dbReference type="ARBA" id="ARBA00022450"/>
    </source>
</evidence>
<keyword evidence="1" id="KW-0596">Phosphopantetheine</keyword>
<sequence length="751" mass="83614">MIAMIMLRWTPLVISPRNSPEAILHLMHSAKAFYLAADPTYASLADSVQDETFKVVRTSNEYPSELSEDWEMVFNSATGASQEELSAEASRMVLYLHTSGSTVVPWTHTFVLADCKAAHRLRTDSIGITFYTIMPFFHSMGIILSSITLFGLGGEFVFVETRQPPSLSMIIRHLSMFNLENTETLLPPSILEDLVNSSSRDEHLEVFKRLRVIMFGGAPLRNDIGNFLIQQSVRVLAAYGMSETGPLSTFYLSPARDPADWQYYEWSDGFGVQFKAMDDSGLMELLILPGENTPCTINHTDPVGFATGDMWIQHPDPAKSHLWKHMGRRDDITVLSNGEKTDNKQLENLLRASPLLQHAVIFGAGRFLNGAILSPATPLQPHTPETVSAFLDSVWPHIAQHVNPIVPQHSRLVRSLVLVEDPAKPFLVTDKNTVKVKLTLALYQDEIEGAYRDLEEGGFEEAEVPPSGLDAKDAEGITAYVRAVVANVLKRPVPDNVDLFQEGLDSLLAIRVRSALITLLKRSGQHIDVPRNIVYSYPTVKGLVEYLQTSLTPQASGHASSQMDIDALIEKTVEEYTRDLARRQSAPEKYMYAVTDTGDLAARQSAPEKYVYAVTGTTGSLGSSFVSYLLDKPDVRKIYLLNRRKPSASLAERHKAVFEERQLDYGLLEKAIQEGRAVHLEVDLADPHFGLNEAQYDELRAELTHIVHIAWLLNFNLILPSFKPHLAGLHNLIALALASHRAAPPHFTFVS</sequence>
<dbReference type="OrthoDB" id="429813at2759"/>
<dbReference type="InterPro" id="IPR051414">
    <property type="entry name" value="Adenylate-forming_Reductase"/>
</dbReference>
<dbReference type="PROSITE" id="PS50075">
    <property type="entry name" value="CARRIER"/>
    <property type="match status" value="1"/>
</dbReference>
<evidence type="ECO:0000259" key="4">
    <source>
        <dbReference type="PROSITE" id="PS50075"/>
    </source>
</evidence>
<dbReference type="PANTHER" id="PTHR43439">
    <property type="entry name" value="PHENYLACETATE-COENZYME A LIGASE"/>
    <property type="match status" value="1"/>
</dbReference>
<dbReference type="Pfam" id="PF07993">
    <property type="entry name" value="NAD_binding_4"/>
    <property type="match status" value="1"/>
</dbReference>
<evidence type="ECO:0000256" key="2">
    <source>
        <dbReference type="ARBA" id="ARBA00022553"/>
    </source>
</evidence>
<dbReference type="InterPro" id="IPR036736">
    <property type="entry name" value="ACP-like_sf"/>
</dbReference>
<evidence type="ECO:0000256" key="3">
    <source>
        <dbReference type="SAM" id="Phobius"/>
    </source>
</evidence>
<dbReference type="STRING" id="135208.A0A4Y9ZSU2"/>
<dbReference type="Pfam" id="PF00550">
    <property type="entry name" value="PP-binding"/>
    <property type="match status" value="1"/>
</dbReference>
<feature type="transmembrane region" description="Helical" evidence="3">
    <location>
        <begin position="128"/>
        <end position="152"/>
    </location>
</feature>
<accession>A0A4Y9ZSU2</accession>
<evidence type="ECO:0000313" key="5">
    <source>
        <dbReference type="EMBL" id="TFY76549.1"/>
    </source>
</evidence>
<comment type="caution">
    <text evidence="5">The sequence shown here is derived from an EMBL/GenBank/DDBJ whole genome shotgun (WGS) entry which is preliminary data.</text>
</comment>
<dbReference type="AlphaFoldDB" id="A0A4Y9ZSU2"/>
<keyword evidence="2" id="KW-0597">Phosphoprotein</keyword>
<dbReference type="Gene3D" id="3.40.50.12780">
    <property type="entry name" value="N-terminal domain of ligase-like"/>
    <property type="match status" value="1"/>
</dbReference>
<dbReference type="Gene3D" id="3.40.50.720">
    <property type="entry name" value="NAD(P)-binding Rossmann-like Domain"/>
    <property type="match status" value="1"/>
</dbReference>
<dbReference type="Pfam" id="PF23562">
    <property type="entry name" value="AMP-binding_C_3"/>
    <property type="match status" value="1"/>
</dbReference>
<dbReference type="SUPFAM" id="SSF47336">
    <property type="entry name" value="ACP-like"/>
    <property type="match status" value="1"/>
</dbReference>
<dbReference type="InterPro" id="IPR009081">
    <property type="entry name" value="PP-bd_ACP"/>
</dbReference>
<dbReference type="SMART" id="SM00823">
    <property type="entry name" value="PKS_PP"/>
    <property type="match status" value="1"/>
</dbReference>
<dbReference type="Proteomes" id="UP000298061">
    <property type="component" value="Unassembled WGS sequence"/>
</dbReference>
<feature type="domain" description="Carrier" evidence="4">
    <location>
        <begin position="472"/>
        <end position="551"/>
    </location>
</feature>
<reference evidence="5 6" key="1">
    <citation type="submission" date="2019-02" db="EMBL/GenBank/DDBJ databases">
        <title>Genome sequencing of the rare red list fungi Hericium alpestre (H. flagellum).</title>
        <authorList>
            <person name="Buettner E."/>
            <person name="Kellner H."/>
        </authorList>
    </citation>
    <scope>NUCLEOTIDE SEQUENCE [LARGE SCALE GENOMIC DNA]</scope>
    <source>
        <strain evidence="5 6">DSM 108284</strain>
    </source>
</reference>
<dbReference type="SUPFAM" id="SSF56801">
    <property type="entry name" value="Acetyl-CoA synthetase-like"/>
    <property type="match status" value="1"/>
</dbReference>
<dbReference type="InterPro" id="IPR020806">
    <property type="entry name" value="PKS_PP-bd"/>
</dbReference>
<dbReference type="Pfam" id="PF00501">
    <property type="entry name" value="AMP-binding"/>
    <property type="match status" value="1"/>
</dbReference>
<evidence type="ECO:0000313" key="6">
    <source>
        <dbReference type="Proteomes" id="UP000298061"/>
    </source>
</evidence>
<dbReference type="InterPro" id="IPR013120">
    <property type="entry name" value="FAR_NAD-bd"/>
</dbReference>
<protein>
    <recommendedName>
        <fullName evidence="4">Carrier domain-containing protein</fullName>
    </recommendedName>
</protein>
<name>A0A4Y9ZSU2_9AGAM</name>
<organism evidence="5 6">
    <name type="scientific">Hericium alpestre</name>
    <dbReference type="NCBI Taxonomy" id="135208"/>
    <lineage>
        <taxon>Eukaryota</taxon>
        <taxon>Fungi</taxon>
        <taxon>Dikarya</taxon>
        <taxon>Basidiomycota</taxon>
        <taxon>Agaricomycotina</taxon>
        <taxon>Agaricomycetes</taxon>
        <taxon>Russulales</taxon>
        <taxon>Hericiaceae</taxon>
        <taxon>Hericium</taxon>
    </lineage>
</organism>
<keyword evidence="3" id="KW-1133">Transmembrane helix</keyword>
<dbReference type="Gene3D" id="1.10.1200.10">
    <property type="entry name" value="ACP-like"/>
    <property type="match status" value="1"/>
</dbReference>
<dbReference type="InterPro" id="IPR042099">
    <property type="entry name" value="ANL_N_sf"/>
</dbReference>
<feature type="non-terminal residue" evidence="5">
    <location>
        <position position="751"/>
    </location>
</feature>
<proteinExistence type="predicted"/>
<dbReference type="EMBL" id="SFCI01001173">
    <property type="protein sequence ID" value="TFY76549.1"/>
    <property type="molecule type" value="Genomic_DNA"/>
</dbReference>
<dbReference type="SUPFAM" id="SSF51735">
    <property type="entry name" value="NAD(P)-binding Rossmann-fold domains"/>
    <property type="match status" value="1"/>
</dbReference>